<dbReference type="Pfam" id="PF13413">
    <property type="entry name" value="HTH_25"/>
    <property type="match status" value="1"/>
</dbReference>
<evidence type="ECO:0000313" key="3">
    <source>
        <dbReference type="Proteomes" id="UP001596036"/>
    </source>
</evidence>
<dbReference type="PANTHER" id="PTHR34475">
    <property type="match status" value="1"/>
</dbReference>
<dbReference type="Gene3D" id="1.10.260.40">
    <property type="entry name" value="lambda repressor-like DNA-binding domains"/>
    <property type="match status" value="1"/>
</dbReference>
<dbReference type="Proteomes" id="UP001596036">
    <property type="component" value="Unassembled WGS sequence"/>
</dbReference>
<proteinExistence type="predicted"/>
<dbReference type="InterPro" id="IPR025194">
    <property type="entry name" value="RodZ-like_C"/>
</dbReference>
<dbReference type="SUPFAM" id="SSF47413">
    <property type="entry name" value="lambda repressor-like DNA-binding domains"/>
    <property type="match status" value="1"/>
</dbReference>
<organism evidence="2 3">
    <name type="scientific">Lysobacter yangpyeongensis</name>
    <dbReference type="NCBI Taxonomy" id="346182"/>
    <lineage>
        <taxon>Bacteria</taxon>
        <taxon>Pseudomonadati</taxon>
        <taxon>Pseudomonadota</taxon>
        <taxon>Gammaproteobacteria</taxon>
        <taxon>Lysobacterales</taxon>
        <taxon>Lysobacteraceae</taxon>
        <taxon>Lysobacter</taxon>
    </lineage>
</organism>
<evidence type="ECO:0000313" key="2">
    <source>
        <dbReference type="EMBL" id="MFC5568887.1"/>
    </source>
</evidence>
<dbReference type="PANTHER" id="PTHR34475:SF1">
    <property type="entry name" value="CYTOSKELETON PROTEIN RODZ"/>
    <property type="match status" value="1"/>
</dbReference>
<comment type="caution">
    <text evidence="2">The sequence shown here is derived from an EMBL/GenBank/DDBJ whole genome shotgun (WGS) entry which is preliminary data.</text>
</comment>
<reference evidence="3" key="1">
    <citation type="journal article" date="2019" name="Int. J. Syst. Evol. Microbiol.">
        <title>The Global Catalogue of Microorganisms (GCM) 10K type strain sequencing project: providing services to taxonomists for standard genome sequencing and annotation.</title>
        <authorList>
            <consortium name="The Broad Institute Genomics Platform"/>
            <consortium name="The Broad Institute Genome Sequencing Center for Infectious Disease"/>
            <person name="Wu L."/>
            <person name="Ma J."/>
        </authorList>
    </citation>
    <scope>NUCLEOTIDE SEQUENCE [LARGE SCALE GENOMIC DNA]</scope>
    <source>
        <strain evidence="3">KACC 11407</strain>
    </source>
</reference>
<dbReference type="EMBL" id="JBHSNM010000001">
    <property type="protein sequence ID" value="MFC5568887.1"/>
    <property type="molecule type" value="Genomic_DNA"/>
</dbReference>
<evidence type="ECO:0000259" key="1">
    <source>
        <dbReference type="PROSITE" id="PS50943"/>
    </source>
</evidence>
<dbReference type="CDD" id="cd00093">
    <property type="entry name" value="HTH_XRE"/>
    <property type="match status" value="1"/>
</dbReference>
<dbReference type="SMART" id="SM00530">
    <property type="entry name" value="HTH_XRE"/>
    <property type="match status" value="1"/>
</dbReference>
<dbReference type="InterPro" id="IPR001387">
    <property type="entry name" value="Cro/C1-type_HTH"/>
</dbReference>
<dbReference type="PROSITE" id="PS50943">
    <property type="entry name" value="HTH_CROC1"/>
    <property type="match status" value="1"/>
</dbReference>
<protein>
    <submittedName>
        <fullName evidence="2">Helix-turn-helix domain-containing protein</fullName>
    </submittedName>
</protein>
<feature type="domain" description="HTH cro/C1-type" evidence="1">
    <location>
        <begin position="19"/>
        <end position="48"/>
    </location>
</feature>
<keyword evidence="3" id="KW-1185">Reference proteome</keyword>
<accession>A0ABW0SJ64</accession>
<dbReference type="Pfam" id="PF13464">
    <property type="entry name" value="RodZ_C"/>
    <property type="match status" value="1"/>
</dbReference>
<dbReference type="InterPro" id="IPR010982">
    <property type="entry name" value="Lambda_DNA-bd_dom_sf"/>
</dbReference>
<name>A0ABW0SJ64_9GAMM</name>
<sequence>MMHSEQTGPGIGAGCGAALRQAREAAGMSVEQVASQLRMTVRAVANLEADDWSSLGAPVFVRGQLRSYARLLGVDIEPYIEQTPVASVAPSTLVSHTHTPGYQRFAEQIGRRAIYVAITAAIAVPVWLGTRSHFGGSDLAVQSLDVPAATTQVEVDPAQPRNTPRRTPLVASIASLPSQSQGAPALTITFNGDSWVEILGPDNQQVLERGLLTVGQQRSYKVGEVGRIKLGNVNAVEVQRAGVAVDLEPFSRANVARFTLSSDGSLAPVAN</sequence>
<dbReference type="InterPro" id="IPR050400">
    <property type="entry name" value="Bact_Cytoskel_RodZ"/>
</dbReference>
<gene>
    <name evidence="2" type="ORF">ACFPN1_02260</name>
</gene>